<dbReference type="Gene3D" id="3.40.50.150">
    <property type="entry name" value="Vaccinia Virus protein VP39"/>
    <property type="match status" value="1"/>
</dbReference>
<dbReference type="KEGG" id="parq:DSM112329_04979"/>
<reference evidence="1" key="1">
    <citation type="submission" date="2022-12" db="EMBL/GenBank/DDBJ databases">
        <title>Paraconexibacter alkalitolerans sp. nov. and Baekduia alba sp. nov., isolated from soil and emended description of the genera Paraconexibacter (Chun et al., 2020) and Baekduia (An et al., 2020).</title>
        <authorList>
            <person name="Vieira S."/>
            <person name="Huber K.J."/>
            <person name="Geppert A."/>
            <person name="Wolf J."/>
            <person name="Neumann-Schaal M."/>
            <person name="Muesken M."/>
            <person name="Overmann J."/>
        </authorList>
    </citation>
    <scope>NUCLEOTIDE SEQUENCE</scope>
    <source>
        <strain evidence="1">AEG42_29</strain>
    </source>
</reference>
<dbReference type="SUPFAM" id="SSF53335">
    <property type="entry name" value="S-adenosyl-L-methionine-dependent methyltransferases"/>
    <property type="match status" value="1"/>
</dbReference>
<gene>
    <name evidence="1" type="primary">cmoB_3</name>
    <name evidence="1" type="ORF">DSM112329_04979</name>
</gene>
<organism evidence="1">
    <name type="scientific">Paraconexibacter sp. AEG42_29</name>
    <dbReference type="NCBI Taxonomy" id="2997339"/>
    <lineage>
        <taxon>Bacteria</taxon>
        <taxon>Bacillati</taxon>
        <taxon>Actinomycetota</taxon>
        <taxon>Thermoleophilia</taxon>
        <taxon>Solirubrobacterales</taxon>
        <taxon>Paraconexibacteraceae</taxon>
        <taxon>Paraconexibacter</taxon>
    </lineage>
</organism>
<name>A0AAU7B2A9_9ACTN</name>
<dbReference type="EC" id="2.5.1.-" evidence="1"/>
<dbReference type="GO" id="GO:0016740">
    <property type="term" value="F:transferase activity"/>
    <property type="evidence" value="ECO:0007669"/>
    <property type="project" value="UniProtKB-KW"/>
</dbReference>
<accession>A0AAU7B2A9</accession>
<dbReference type="Pfam" id="PF13489">
    <property type="entry name" value="Methyltransf_23"/>
    <property type="match status" value="1"/>
</dbReference>
<protein>
    <submittedName>
        <fullName evidence="1">tRNA U34 carboxymethyltransferase</fullName>
        <ecNumber evidence="1">2.5.1.-</ecNumber>
    </submittedName>
</protein>
<dbReference type="EMBL" id="CP114014">
    <property type="protein sequence ID" value="XAY08083.1"/>
    <property type="molecule type" value="Genomic_DNA"/>
</dbReference>
<dbReference type="InterPro" id="IPR029063">
    <property type="entry name" value="SAM-dependent_MTases_sf"/>
</dbReference>
<dbReference type="RefSeq" id="WP_354699268.1">
    <property type="nucleotide sequence ID" value="NZ_CP114014.1"/>
</dbReference>
<proteinExistence type="predicted"/>
<keyword evidence="1" id="KW-0808">Transferase</keyword>
<evidence type="ECO:0000313" key="1">
    <source>
        <dbReference type="EMBL" id="XAY08083.1"/>
    </source>
</evidence>
<sequence>MEDLAQRVADHPGWYHALDLPGGVVTPGYCDLRPFAPEALPASLAGKRCLDVGTFDGFWAYSMEARGPEVVYALDLPDGTQADWPPNTREENLAHSVASGLEWGSGFKLAHSALGSKVRRIEGNVKDLTPDWTDGPVDVLLCGTILQHLRDPTGALERMRETLKPGGTLLMIEAFSVGLTRLHPKRPVAEYRPPAPGSQFTWWIPNLATLRGWATTAGFVEAPGNEVVKHTPLRGSAKGDNVARLTFHAPA</sequence>
<dbReference type="AlphaFoldDB" id="A0AAU7B2A9"/>
<dbReference type="CDD" id="cd02440">
    <property type="entry name" value="AdoMet_MTases"/>
    <property type="match status" value="1"/>
</dbReference>